<evidence type="ECO:0000313" key="4">
    <source>
        <dbReference type="EMBL" id="KAF7811494.1"/>
    </source>
</evidence>
<dbReference type="PANTHER" id="PTHR31623">
    <property type="entry name" value="F21J9.9"/>
    <property type="match status" value="1"/>
</dbReference>
<dbReference type="Gene3D" id="3.30.559.10">
    <property type="entry name" value="Chloramphenicol acetyltransferase-like domain"/>
    <property type="match status" value="2"/>
</dbReference>
<keyword evidence="5" id="KW-1185">Reference proteome</keyword>
<comment type="similarity">
    <text evidence="1">Belongs to the plant acyltransferase family.</text>
</comment>
<dbReference type="OrthoDB" id="1932220at2759"/>
<sequence>MEVELEVEIISRQLIKPSSPTPPHLRSFKLCLLDHLIPTPYAPIILFYPPQSHTLPPLPLLLQSLTHSLSHTLTHFYPLAGKIGDEFSIECDDEGANFIEAHVKNNCSLSQFLAHPHLVSLHKLLPCDDLMSTPKESYVGTHVSNFQVNVFGCGGIAIGICVSHRVLDGASLSNFLKVWTSEARRKEEEVSLIVKPDLCLATSLFPMKRSLGFRESSMALWGSLFRKGKCVTRRFLFRNSDITNLKSQIMKKSSSLFPTRVETVSAILWKSLMDGRQNQSQQRPSLVTHLVNLRKRINDVVREKNLRAENAIGNLLWLCFAESATKRDDDKNNNDDEIGLDALVKKLRDAISKISSIEFVEKLASDDDGDYIIEKSIRMMCDESVRAKNGEVDHLGFTSWCNFGFYEVDFGWGKPVWVSGVGFSGSVFMNLVVLVDARFGDGIEAWVSMDEELMARLEENHELMSYATLDPSPLAIGSDSL</sequence>
<dbReference type="AlphaFoldDB" id="A0A834SWT0"/>
<protein>
    <submittedName>
        <fullName evidence="4">Vinorine synthase-like</fullName>
    </submittedName>
</protein>
<evidence type="ECO:0000256" key="2">
    <source>
        <dbReference type="ARBA" id="ARBA00022679"/>
    </source>
</evidence>
<reference evidence="4" key="1">
    <citation type="submission" date="2020-09" db="EMBL/GenBank/DDBJ databases">
        <title>Genome-Enabled Discovery of Anthraquinone Biosynthesis in Senna tora.</title>
        <authorList>
            <person name="Kang S.-H."/>
            <person name="Pandey R.P."/>
            <person name="Lee C.-M."/>
            <person name="Sim J.-S."/>
            <person name="Jeong J.-T."/>
            <person name="Choi B.-S."/>
            <person name="Jung M."/>
            <person name="Ginzburg D."/>
            <person name="Zhao K."/>
            <person name="Won S.Y."/>
            <person name="Oh T.-J."/>
            <person name="Yu Y."/>
            <person name="Kim N.-H."/>
            <person name="Lee O.R."/>
            <person name="Lee T.-H."/>
            <person name="Bashyal P."/>
            <person name="Kim T.-S."/>
            <person name="Lee W.-H."/>
            <person name="Kawkins C."/>
            <person name="Kim C.-K."/>
            <person name="Kim J.S."/>
            <person name="Ahn B.O."/>
            <person name="Rhee S.Y."/>
            <person name="Sohng J.K."/>
        </authorList>
    </citation>
    <scope>NUCLEOTIDE SEQUENCE</scope>
    <source>
        <tissue evidence="4">Leaf</tissue>
    </source>
</reference>
<proteinExistence type="inferred from homology"/>
<keyword evidence="2" id="KW-0808">Transferase</keyword>
<dbReference type="Proteomes" id="UP000634136">
    <property type="component" value="Unassembled WGS sequence"/>
</dbReference>
<evidence type="ECO:0000313" key="5">
    <source>
        <dbReference type="Proteomes" id="UP000634136"/>
    </source>
</evidence>
<dbReference type="Pfam" id="PF02458">
    <property type="entry name" value="Transferase"/>
    <property type="match status" value="1"/>
</dbReference>
<organism evidence="4 5">
    <name type="scientific">Senna tora</name>
    <dbReference type="NCBI Taxonomy" id="362788"/>
    <lineage>
        <taxon>Eukaryota</taxon>
        <taxon>Viridiplantae</taxon>
        <taxon>Streptophyta</taxon>
        <taxon>Embryophyta</taxon>
        <taxon>Tracheophyta</taxon>
        <taxon>Spermatophyta</taxon>
        <taxon>Magnoliopsida</taxon>
        <taxon>eudicotyledons</taxon>
        <taxon>Gunneridae</taxon>
        <taxon>Pentapetalae</taxon>
        <taxon>rosids</taxon>
        <taxon>fabids</taxon>
        <taxon>Fabales</taxon>
        <taxon>Fabaceae</taxon>
        <taxon>Caesalpinioideae</taxon>
        <taxon>Cassia clade</taxon>
        <taxon>Senna</taxon>
    </lineage>
</organism>
<accession>A0A834SWT0</accession>
<dbReference type="EMBL" id="JAAIUW010000010">
    <property type="protein sequence ID" value="KAF7811494.1"/>
    <property type="molecule type" value="Genomic_DNA"/>
</dbReference>
<keyword evidence="3" id="KW-0012">Acyltransferase</keyword>
<evidence type="ECO:0000256" key="3">
    <source>
        <dbReference type="ARBA" id="ARBA00023315"/>
    </source>
</evidence>
<gene>
    <name evidence="4" type="ORF">G2W53_032470</name>
</gene>
<comment type="caution">
    <text evidence="4">The sequence shown here is derived from an EMBL/GenBank/DDBJ whole genome shotgun (WGS) entry which is preliminary data.</text>
</comment>
<evidence type="ECO:0000256" key="1">
    <source>
        <dbReference type="ARBA" id="ARBA00009861"/>
    </source>
</evidence>
<dbReference type="GO" id="GO:0016746">
    <property type="term" value="F:acyltransferase activity"/>
    <property type="evidence" value="ECO:0007669"/>
    <property type="project" value="UniProtKB-KW"/>
</dbReference>
<dbReference type="InterPro" id="IPR023213">
    <property type="entry name" value="CAT-like_dom_sf"/>
</dbReference>
<dbReference type="PANTHER" id="PTHR31623:SF110">
    <property type="entry name" value="VINORINE SYNTHASE-LIKE"/>
    <property type="match status" value="1"/>
</dbReference>
<name>A0A834SWT0_9FABA</name>